<organism evidence="6 7">
    <name type="scientific">Pseudopithomyces chartarum</name>
    <dbReference type="NCBI Taxonomy" id="1892770"/>
    <lineage>
        <taxon>Eukaryota</taxon>
        <taxon>Fungi</taxon>
        <taxon>Dikarya</taxon>
        <taxon>Ascomycota</taxon>
        <taxon>Pezizomycotina</taxon>
        <taxon>Dothideomycetes</taxon>
        <taxon>Pleosporomycetidae</taxon>
        <taxon>Pleosporales</taxon>
        <taxon>Massarineae</taxon>
        <taxon>Didymosphaeriaceae</taxon>
        <taxon>Pseudopithomyces</taxon>
    </lineage>
</organism>
<comment type="caution">
    <text evidence="6">The sequence shown here is derived from an EMBL/GenBank/DDBJ whole genome shotgun (WGS) entry which is preliminary data.</text>
</comment>
<dbReference type="SMART" id="SM00356">
    <property type="entry name" value="ZnF_C3H1"/>
    <property type="match status" value="2"/>
</dbReference>
<evidence type="ECO:0000313" key="7">
    <source>
        <dbReference type="Proteomes" id="UP001280581"/>
    </source>
</evidence>
<keyword evidence="1 4" id="KW-0479">Metal-binding</keyword>
<dbReference type="AlphaFoldDB" id="A0AAN6M1I7"/>
<keyword evidence="7" id="KW-1185">Reference proteome</keyword>
<dbReference type="InterPro" id="IPR057654">
    <property type="entry name" value="Znf-CCCH_tandem"/>
</dbReference>
<name>A0AAN6M1I7_9PLEO</name>
<reference evidence="6 7" key="1">
    <citation type="submission" date="2021-02" db="EMBL/GenBank/DDBJ databases">
        <title>Genome assembly of Pseudopithomyces chartarum.</title>
        <authorList>
            <person name="Jauregui R."/>
            <person name="Singh J."/>
            <person name="Voisey C."/>
        </authorList>
    </citation>
    <scope>NUCLEOTIDE SEQUENCE [LARGE SCALE GENOMIC DNA]</scope>
    <source>
        <strain evidence="6 7">AGR01</strain>
    </source>
</reference>
<accession>A0AAN6M1I7</accession>
<evidence type="ECO:0000256" key="3">
    <source>
        <dbReference type="ARBA" id="ARBA00022833"/>
    </source>
</evidence>
<dbReference type="Proteomes" id="UP001280581">
    <property type="component" value="Unassembled WGS sequence"/>
</dbReference>
<feature type="zinc finger region" description="C3H1-type" evidence="4">
    <location>
        <begin position="323"/>
        <end position="350"/>
    </location>
</feature>
<keyword evidence="3 4" id="KW-0862">Zinc</keyword>
<dbReference type="Gene3D" id="4.10.1000.10">
    <property type="entry name" value="Zinc finger, CCCH-type"/>
    <property type="match status" value="1"/>
</dbReference>
<dbReference type="GO" id="GO:0008270">
    <property type="term" value="F:zinc ion binding"/>
    <property type="evidence" value="ECO:0007669"/>
    <property type="project" value="UniProtKB-KW"/>
</dbReference>
<evidence type="ECO:0000256" key="4">
    <source>
        <dbReference type="PROSITE-ProRule" id="PRU00723"/>
    </source>
</evidence>
<dbReference type="EMBL" id="WVTA01000005">
    <property type="protein sequence ID" value="KAK3210130.1"/>
    <property type="molecule type" value="Genomic_DNA"/>
</dbReference>
<evidence type="ECO:0000256" key="2">
    <source>
        <dbReference type="ARBA" id="ARBA00022771"/>
    </source>
</evidence>
<dbReference type="Pfam" id="PF25542">
    <property type="entry name" value="zf-CCCH_12"/>
    <property type="match status" value="1"/>
</dbReference>
<evidence type="ECO:0000313" key="6">
    <source>
        <dbReference type="EMBL" id="KAK3210130.1"/>
    </source>
</evidence>
<proteinExistence type="predicted"/>
<dbReference type="PANTHER" id="PTHR37543:SF1">
    <property type="entry name" value="CCCH ZINC FINGER DNA BINDING PROTEIN (AFU_ORTHOLOGUE AFUA_5G12760)"/>
    <property type="match status" value="1"/>
</dbReference>
<gene>
    <name evidence="6" type="ORF">GRF29_44g1780353</name>
</gene>
<dbReference type="InterPro" id="IPR000571">
    <property type="entry name" value="Znf_CCCH"/>
</dbReference>
<feature type="domain" description="C3H1-type" evidence="5">
    <location>
        <begin position="323"/>
        <end position="350"/>
    </location>
</feature>
<evidence type="ECO:0000259" key="5">
    <source>
        <dbReference type="PROSITE" id="PS50103"/>
    </source>
</evidence>
<dbReference type="Pfam" id="PF00642">
    <property type="entry name" value="zf-CCCH"/>
    <property type="match status" value="1"/>
</dbReference>
<dbReference type="Pfam" id="PF25543">
    <property type="entry name" value="zf-CCCH_tandem"/>
    <property type="match status" value="1"/>
</dbReference>
<keyword evidence="2 4" id="KW-0863">Zinc-finger</keyword>
<dbReference type="InterPro" id="IPR057683">
    <property type="entry name" value="DUF7923"/>
</dbReference>
<sequence>MLGDAKLDSLDTHLEQFKLSDQTHHQDLQVLLRNYSQLLGDYKILKNSKSFELPKSNSAASTTPTSILDKIRNPYVLVLVDGNGYIFNDELIKDKEQGGMRTARMLNDVVERFLMKQHQVIGDSRIVVRVYADVTDVSKKLAKIKVVGLEKRSLMPFAAGFTRAVGGFDFVDTLDEEGTKIKIRDAFRVAVEDTACRHILFAACHDSSYVPRLVPYTGQQNKVTLVQAARIDPDFYQLDLTIASFPTIFRQSDLPTAPSTYKSSLSLKESPIKASASRTSVMDREDWRHKSPIIKSTKYDSDGGAPIGTSDFTNELPTKATVKEKTKPCRYAQKGFCRWGSACNFVHNLDHVSPDAQNPSATTTISGVDRRNVSIYLPNTIPNGMIGLNKDSHRLDVYIPPPTADEWFTYNARFHKQKPCNAHHLSGTCTNYNCPFDHHPLEVGTQHCLEYVLKCSQCPRKGACRDKDCYHGHICQKDGCTGFAKGCKLKAEAHLADPKLVKTVPAVSVESTPLLIDVDAAGGAYEASW</sequence>
<evidence type="ECO:0000256" key="1">
    <source>
        <dbReference type="ARBA" id="ARBA00022723"/>
    </source>
</evidence>
<protein>
    <recommendedName>
        <fullName evidence="5">C3H1-type domain-containing protein</fullName>
    </recommendedName>
</protein>
<dbReference type="Pfam" id="PF25540">
    <property type="entry name" value="DUF7923"/>
    <property type="match status" value="1"/>
</dbReference>
<dbReference type="PROSITE" id="PS50103">
    <property type="entry name" value="ZF_C3H1"/>
    <property type="match status" value="1"/>
</dbReference>
<dbReference type="InterPro" id="IPR036855">
    <property type="entry name" value="Znf_CCCH_sf"/>
</dbReference>
<dbReference type="PANTHER" id="PTHR37543">
    <property type="entry name" value="CCCH ZINC FINGER DNA BINDING PROTEIN (AFU_ORTHOLOGUE AFUA_5G12760)"/>
    <property type="match status" value="1"/>
</dbReference>
<dbReference type="SUPFAM" id="SSF90229">
    <property type="entry name" value="CCCH zinc finger"/>
    <property type="match status" value="1"/>
</dbReference>